<gene>
    <name evidence="1" type="ORF">BN1326_80039</name>
</gene>
<dbReference type="Proteomes" id="UP000236509">
    <property type="component" value="Unassembled WGS sequence"/>
</dbReference>
<dbReference type="InterPro" id="IPR005500">
    <property type="entry name" value="DUF309"/>
</dbReference>
<name>A0A7U7JUT6_9STAP</name>
<reference evidence="1 2" key="1">
    <citation type="submission" date="2015-04" db="EMBL/GenBank/DDBJ databases">
        <authorList>
            <person name="Cao L."/>
            <person name="Gao C.H."/>
        </authorList>
    </citation>
    <scope>NUCLEOTIDE SEQUENCE [LARGE SCALE GENOMIC DNA]</scope>
    <source>
        <strain evidence="1 2">SH3</strain>
    </source>
</reference>
<protein>
    <recommendedName>
        <fullName evidence="3">Cytosolic protein</fullName>
    </recommendedName>
</protein>
<dbReference type="InterPro" id="IPR023203">
    <property type="entry name" value="TTHA0068_sf"/>
</dbReference>
<proteinExistence type="predicted"/>
<evidence type="ECO:0000313" key="1">
    <source>
        <dbReference type="EMBL" id="CRI28250.1"/>
    </source>
</evidence>
<organism evidence="1 2">
    <name type="scientific">Staphylococcus argenteus</name>
    <dbReference type="NCBI Taxonomy" id="985002"/>
    <lineage>
        <taxon>Bacteria</taxon>
        <taxon>Bacillati</taxon>
        <taxon>Bacillota</taxon>
        <taxon>Bacilli</taxon>
        <taxon>Bacillales</taxon>
        <taxon>Staphylococcaceae</taxon>
        <taxon>Staphylococcus</taxon>
    </lineage>
</organism>
<dbReference type="Gene3D" id="1.10.3450.10">
    <property type="entry name" value="TTHA0068-like"/>
    <property type="match status" value="1"/>
</dbReference>
<dbReference type="PANTHER" id="PTHR34796">
    <property type="entry name" value="EXPRESSED PROTEIN"/>
    <property type="match status" value="1"/>
</dbReference>
<dbReference type="AlphaFoldDB" id="A0A7U7JUT6"/>
<dbReference type="Pfam" id="PF03745">
    <property type="entry name" value="DUF309"/>
    <property type="match status" value="1"/>
</dbReference>
<dbReference type="SUPFAM" id="SSF140663">
    <property type="entry name" value="TTHA0068-like"/>
    <property type="match status" value="1"/>
</dbReference>
<keyword evidence="2" id="KW-1185">Reference proteome</keyword>
<dbReference type="EMBL" id="CVOU01000020">
    <property type="protein sequence ID" value="CRI28250.1"/>
    <property type="molecule type" value="Genomic_DNA"/>
</dbReference>
<comment type="caution">
    <text evidence="1">The sequence shown here is derived from an EMBL/GenBank/DDBJ whole genome shotgun (WGS) entry which is preliminary data.</text>
</comment>
<sequence>MHQALINFYYQFHKKQHYFLCHDILEDAWKAESKFSKQDAVVSLILFATACYHYRRNNLKGAYKSFNKSNEIIQNAKDSNILNLNIDEFQKLIAQQIEMINKSEPFSPVVLPINPDFENIIKDNFPDYDYNQETTTDSFIIDHHKLRDRSDVIKAKQVAIQMRKFKRNDFPN</sequence>
<dbReference type="PANTHER" id="PTHR34796:SF1">
    <property type="entry name" value="EXPRESSED PROTEIN"/>
    <property type="match status" value="1"/>
</dbReference>
<accession>A0A7U7JUT6</accession>
<dbReference type="RefSeq" id="WP_031787232.1">
    <property type="nucleotide sequence ID" value="NZ_AP018562.1"/>
</dbReference>
<evidence type="ECO:0000313" key="2">
    <source>
        <dbReference type="Proteomes" id="UP000236509"/>
    </source>
</evidence>
<evidence type="ECO:0008006" key="3">
    <source>
        <dbReference type="Google" id="ProtNLM"/>
    </source>
</evidence>